<dbReference type="InterPro" id="IPR003593">
    <property type="entry name" value="AAA+_ATPase"/>
</dbReference>
<keyword evidence="2" id="KW-0067">ATP-binding</keyword>
<dbReference type="Proteomes" id="UP000050320">
    <property type="component" value="Unassembled WGS sequence"/>
</dbReference>
<comment type="caution">
    <text evidence="5">The sequence shown here is derived from an EMBL/GenBank/DDBJ whole genome shotgun (WGS) entry which is preliminary data.</text>
</comment>
<evidence type="ECO:0000256" key="1">
    <source>
        <dbReference type="ARBA" id="ARBA00022741"/>
    </source>
</evidence>
<dbReference type="PANTHER" id="PTHR43067">
    <property type="entry name" value="OLIGOPEPTIDE/DIPEPTIDE ABC TRANSPORTER, ATPASE SUBUNIT"/>
    <property type="match status" value="1"/>
</dbReference>
<proteinExistence type="predicted"/>
<reference evidence="4 7" key="1">
    <citation type="submission" date="2015-09" db="EMBL/GenBank/DDBJ databases">
        <title>Draft genome sequence of Acidiplasma aeolicum DSM 18409.</title>
        <authorList>
            <person name="Hemp J."/>
        </authorList>
    </citation>
    <scope>NUCLEOTIDE SEQUENCE [LARGE SCALE GENOMIC DNA]</scope>
    <source>
        <strain evidence="4 7">V</strain>
    </source>
</reference>
<dbReference type="Gene3D" id="3.40.50.300">
    <property type="entry name" value="P-loop containing nucleotide triphosphate hydrolases"/>
    <property type="match status" value="1"/>
</dbReference>
<dbReference type="PROSITE" id="PS50893">
    <property type="entry name" value="ABC_TRANSPORTER_2"/>
    <property type="match status" value="1"/>
</dbReference>
<dbReference type="SMART" id="SM00382">
    <property type="entry name" value="AAA"/>
    <property type="match status" value="1"/>
</dbReference>
<evidence type="ECO:0000313" key="7">
    <source>
        <dbReference type="Proteomes" id="UP000050515"/>
    </source>
</evidence>
<dbReference type="PATRIC" id="fig|507754.4.peg.1649"/>
<organism evidence="5 6">
    <name type="scientific">Acidiplasma aeolicum</name>
    <dbReference type="NCBI Taxonomy" id="507754"/>
    <lineage>
        <taxon>Archaea</taxon>
        <taxon>Methanobacteriati</taxon>
        <taxon>Thermoplasmatota</taxon>
        <taxon>Thermoplasmata</taxon>
        <taxon>Thermoplasmatales</taxon>
        <taxon>Ferroplasmaceae</taxon>
        <taxon>Acidiplasma</taxon>
    </lineage>
</organism>
<dbReference type="Pfam" id="PF00005">
    <property type="entry name" value="ABC_tran"/>
    <property type="match status" value="1"/>
</dbReference>
<sequence length="301" mass="34554">MLIIKNLSSGYYQDKKYHEVIKDINLTVGENEIIGILGPNGSGKTTLLRAIMGEIYSSSGDIIYNGQSIFEKGNYSEFRNNAIYVKQDSFNSLKPLKSINFQIGKLYDWKSFDENYVKSLFSELSLDPAILQMKALQLSDGMRHRVVIAMALLKEPKILMLDEPTTGLDSISTYKLLKILKEIKKKTSIIISSNDVNALFEIADRIYIMYNGMVIEDANFNDLLKCRFHPYTDMILKYVPLYSNKNLVYRPVKNDRHGGCVFINSCPYINNECENDIPYKNINGHGYRCIRYPGWKDDKNN</sequence>
<evidence type="ECO:0000259" key="3">
    <source>
        <dbReference type="PROSITE" id="PS50893"/>
    </source>
</evidence>
<keyword evidence="1" id="KW-0547">Nucleotide-binding</keyword>
<dbReference type="InterPro" id="IPR003439">
    <property type="entry name" value="ABC_transporter-like_ATP-bd"/>
</dbReference>
<accession>A0A0Q0S0T9</accession>
<protein>
    <recommendedName>
        <fullName evidence="3">ABC transporter domain-containing protein</fullName>
    </recommendedName>
</protein>
<dbReference type="SUPFAM" id="SSF52540">
    <property type="entry name" value="P-loop containing nucleoside triphosphate hydrolases"/>
    <property type="match status" value="1"/>
</dbReference>
<dbReference type="AlphaFoldDB" id="A0A0Q0S0T9"/>
<dbReference type="GO" id="GO:0005524">
    <property type="term" value="F:ATP binding"/>
    <property type="evidence" value="ECO:0007669"/>
    <property type="project" value="UniProtKB-KW"/>
</dbReference>
<reference evidence="5 6" key="2">
    <citation type="submission" date="2015-09" db="EMBL/GenBank/DDBJ databases">
        <title>Heavy metals and arsenic resistance mechanisms in polyextremophilic archaea of the family Ferroplasmaceae.</title>
        <authorList>
            <person name="Bulaev A.G."/>
            <person name="Kanygina A.V."/>
        </authorList>
    </citation>
    <scope>NUCLEOTIDE SEQUENCE [LARGE SCALE GENOMIC DNA]</scope>
    <source>
        <strain evidence="5 6">VT</strain>
    </source>
</reference>
<gene>
    <name evidence="5" type="ORF">AOG54_07135</name>
    <name evidence="4" type="ORF">SE19_05425</name>
</gene>
<dbReference type="EMBL" id="LJCQ01000241">
    <property type="protein sequence ID" value="KPV46458.1"/>
    <property type="molecule type" value="Genomic_DNA"/>
</dbReference>
<evidence type="ECO:0000313" key="4">
    <source>
        <dbReference type="EMBL" id="KPV46458.1"/>
    </source>
</evidence>
<dbReference type="GeneID" id="84222521"/>
<dbReference type="EMBL" id="LKBG01000005">
    <property type="protein sequence ID" value="KQB36633.1"/>
    <property type="molecule type" value="Genomic_DNA"/>
</dbReference>
<dbReference type="RefSeq" id="WP_048101481.1">
    <property type="nucleotide sequence ID" value="NZ_LJCQ01000241.1"/>
</dbReference>
<name>A0A0Q0S0T9_9ARCH</name>
<feature type="domain" description="ABC transporter" evidence="3">
    <location>
        <begin position="2"/>
        <end position="236"/>
    </location>
</feature>
<evidence type="ECO:0000313" key="5">
    <source>
        <dbReference type="EMBL" id="KQB36633.1"/>
    </source>
</evidence>
<dbReference type="OrthoDB" id="56961at2157"/>
<dbReference type="PANTHER" id="PTHR43067:SF3">
    <property type="entry name" value="MALTOSE ABC TRANSPORTER, ATP-BINDING PROTEIN"/>
    <property type="match status" value="1"/>
</dbReference>
<keyword evidence="6" id="KW-1185">Reference proteome</keyword>
<dbReference type="GO" id="GO:0016887">
    <property type="term" value="F:ATP hydrolysis activity"/>
    <property type="evidence" value="ECO:0007669"/>
    <property type="project" value="InterPro"/>
</dbReference>
<dbReference type="Proteomes" id="UP000050515">
    <property type="component" value="Unassembled WGS sequence"/>
</dbReference>
<evidence type="ECO:0000256" key="2">
    <source>
        <dbReference type="ARBA" id="ARBA00022840"/>
    </source>
</evidence>
<evidence type="ECO:0000313" key="6">
    <source>
        <dbReference type="Proteomes" id="UP000050320"/>
    </source>
</evidence>
<dbReference type="InterPro" id="IPR027417">
    <property type="entry name" value="P-loop_NTPase"/>
</dbReference>